<sequence length="420" mass="44935">MSSYDRYDRGSSRRRGVWSHWVPLALTVTVATVGVAAWIWNQRKDDKTEELEAAEAAAYQDLDYEHADYGDNPAYGATGDNADAKPPYGGAPGQAGYGGAAAAPESSAPGWGAQMSGALRRTPSPQQFLDSAKRTVIGGVTAAGAVVGSALAAIREEDKTAYADHETWSEVADAKKEKGVGPSQSKDAAKRRKKVVIVISADNHLEDTDSAGYHEHATILTHIPSQIDHSKIKLYILIYAPKLGGTAADASSNLPPPSLSSSFSNIDHAQAQTPGEEAKGALANPATSDPAYNAVYAQAQSLVEKDSMVLTFTSPNGHVHILRHLMPEVIYLQESLAGENGSLVTQLQTWLRHDIILVVGAESGHGGLADSESEAEMPGPAARDEVWWQKEERVGRGRGVIVVDGMRVHDDWVRRVQGKD</sequence>
<keyword evidence="2" id="KW-0472">Membrane</keyword>
<name>A0AAN7B6X6_9PEZI</name>
<evidence type="ECO:0000256" key="2">
    <source>
        <dbReference type="SAM" id="Phobius"/>
    </source>
</evidence>
<keyword evidence="2" id="KW-0812">Transmembrane</keyword>
<organism evidence="3 4">
    <name type="scientific">Rhypophila decipiens</name>
    <dbReference type="NCBI Taxonomy" id="261697"/>
    <lineage>
        <taxon>Eukaryota</taxon>
        <taxon>Fungi</taxon>
        <taxon>Dikarya</taxon>
        <taxon>Ascomycota</taxon>
        <taxon>Pezizomycotina</taxon>
        <taxon>Sordariomycetes</taxon>
        <taxon>Sordariomycetidae</taxon>
        <taxon>Sordariales</taxon>
        <taxon>Naviculisporaceae</taxon>
        <taxon>Rhypophila</taxon>
    </lineage>
</organism>
<dbReference type="AlphaFoldDB" id="A0AAN7B6X6"/>
<reference evidence="3" key="2">
    <citation type="submission" date="2023-05" db="EMBL/GenBank/DDBJ databases">
        <authorList>
            <consortium name="Lawrence Berkeley National Laboratory"/>
            <person name="Steindorff A."/>
            <person name="Hensen N."/>
            <person name="Bonometti L."/>
            <person name="Westerberg I."/>
            <person name="Brannstrom I.O."/>
            <person name="Guillou S."/>
            <person name="Cros-Aarteil S."/>
            <person name="Calhoun S."/>
            <person name="Haridas S."/>
            <person name="Kuo A."/>
            <person name="Mondo S."/>
            <person name="Pangilinan J."/>
            <person name="Riley R."/>
            <person name="Labutti K."/>
            <person name="Andreopoulos B."/>
            <person name="Lipzen A."/>
            <person name="Chen C."/>
            <person name="Yanf M."/>
            <person name="Daum C."/>
            <person name="Ng V."/>
            <person name="Clum A."/>
            <person name="Ohm R."/>
            <person name="Martin F."/>
            <person name="Silar P."/>
            <person name="Natvig D."/>
            <person name="Lalanne C."/>
            <person name="Gautier V."/>
            <person name="Ament-Velasquez S.L."/>
            <person name="Kruys A."/>
            <person name="Hutchinson M.I."/>
            <person name="Powell A.J."/>
            <person name="Barry K."/>
            <person name="Miller A.N."/>
            <person name="Grigoriev I.V."/>
            <person name="Debuchy R."/>
            <person name="Gladieux P."/>
            <person name="Thoren M.H."/>
            <person name="Johannesson H."/>
        </authorList>
    </citation>
    <scope>NUCLEOTIDE SEQUENCE</scope>
    <source>
        <strain evidence="3">PSN293</strain>
    </source>
</reference>
<gene>
    <name evidence="3" type="ORF">QBC37DRAFT_472331</name>
</gene>
<dbReference type="EMBL" id="MU858085">
    <property type="protein sequence ID" value="KAK4215016.1"/>
    <property type="molecule type" value="Genomic_DNA"/>
</dbReference>
<evidence type="ECO:0000313" key="4">
    <source>
        <dbReference type="Proteomes" id="UP001301769"/>
    </source>
</evidence>
<feature type="compositionally biased region" description="Gly residues" evidence="1">
    <location>
        <begin position="90"/>
        <end position="99"/>
    </location>
</feature>
<protein>
    <recommendedName>
        <fullName evidence="5">Peroxin 22-like protein</fullName>
    </recommendedName>
</protein>
<accession>A0AAN7B6X6</accession>
<dbReference type="Proteomes" id="UP001301769">
    <property type="component" value="Unassembled WGS sequence"/>
</dbReference>
<feature type="compositionally biased region" description="Low complexity" evidence="1">
    <location>
        <begin position="100"/>
        <end position="113"/>
    </location>
</feature>
<feature type="region of interest" description="Disordered" evidence="1">
    <location>
        <begin position="70"/>
        <end position="117"/>
    </location>
</feature>
<evidence type="ECO:0008006" key="5">
    <source>
        <dbReference type="Google" id="ProtNLM"/>
    </source>
</evidence>
<feature type="transmembrane region" description="Helical" evidence="2">
    <location>
        <begin position="21"/>
        <end position="40"/>
    </location>
</feature>
<evidence type="ECO:0000313" key="3">
    <source>
        <dbReference type="EMBL" id="KAK4215016.1"/>
    </source>
</evidence>
<comment type="caution">
    <text evidence="3">The sequence shown here is derived from an EMBL/GenBank/DDBJ whole genome shotgun (WGS) entry which is preliminary data.</text>
</comment>
<evidence type="ECO:0000256" key="1">
    <source>
        <dbReference type="SAM" id="MobiDB-lite"/>
    </source>
</evidence>
<reference evidence="3" key="1">
    <citation type="journal article" date="2023" name="Mol. Phylogenet. Evol.">
        <title>Genome-scale phylogeny and comparative genomics of the fungal order Sordariales.</title>
        <authorList>
            <person name="Hensen N."/>
            <person name="Bonometti L."/>
            <person name="Westerberg I."/>
            <person name="Brannstrom I.O."/>
            <person name="Guillou S."/>
            <person name="Cros-Aarteil S."/>
            <person name="Calhoun S."/>
            <person name="Haridas S."/>
            <person name="Kuo A."/>
            <person name="Mondo S."/>
            <person name="Pangilinan J."/>
            <person name="Riley R."/>
            <person name="LaButti K."/>
            <person name="Andreopoulos B."/>
            <person name="Lipzen A."/>
            <person name="Chen C."/>
            <person name="Yan M."/>
            <person name="Daum C."/>
            <person name="Ng V."/>
            <person name="Clum A."/>
            <person name="Steindorff A."/>
            <person name="Ohm R.A."/>
            <person name="Martin F."/>
            <person name="Silar P."/>
            <person name="Natvig D.O."/>
            <person name="Lalanne C."/>
            <person name="Gautier V."/>
            <person name="Ament-Velasquez S.L."/>
            <person name="Kruys A."/>
            <person name="Hutchinson M.I."/>
            <person name="Powell A.J."/>
            <person name="Barry K."/>
            <person name="Miller A.N."/>
            <person name="Grigoriev I.V."/>
            <person name="Debuchy R."/>
            <person name="Gladieux P."/>
            <person name="Hiltunen Thoren M."/>
            <person name="Johannesson H."/>
        </authorList>
    </citation>
    <scope>NUCLEOTIDE SEQUENCE</scope>
    <source>
        <strain evidence="3">PSN293</strain>
    </source>
</reference>
<proteinExistence type="predicted"/>
<keyword evidence="2" id="KW-1133">Transmembrane helix</keyword>
<keyword evidence="4" id="KW-1185">Reference proteome</keyword>